<protein>
    <submittedName>
        <fullName evidence="5">ATP--cob(I)alamin adenosyltransferase</fullName>
    </submittedName>
</protein>
<accession>A0A842HRT9</accession>
<keyword evidence="6" id="KW-1185">Reference proteome</keyword>
<organism evidence="5 6">
    <name type="scientific">Pusillimonas minor</name>
    <dbReference type="NCBI Taxonomy" id="2697024"/>
    <lineage>
        <taxon>Bacteria</taxon>
        <taxon>Pseudomonadati</taxon>
        <taxon>Pseudomonadota</taxon>
        <taxon>Betaproteobacteria</taxon>
        <taxon>Burkholderiales</taxon>
        <taxon>Alcaligenaceae</taxon>
        <taxon>Pusillimonas</taxon>
    </lineage>
</organism>
<evidence type="ECO:0000313" key="5">
    <source>
        <dbReference type="EMBL" id="MBC2769565.1"/>
    </source>
</evidence>
<evidence type="ECO:0000259" key="4">
    <source>
        <dbReference type="Pfam" id="PF01923"/>
    </source>
</evidence>
<dbReference type="InterPro" id="IPR036451">
    <property type="entry name" value="CblAdoTrfase-like_sf"/>
</dbReference>
<keyword evidence="1 5" id="KW-0808">Transferase</keyword>
<dbReference type="GO" id="GO:0016740">
    <property type="term" value="F:transferase activity"/>
    <property type="evidence" value="ECO:0007669"/>
    <property type="project" value="UniProtKB-KW"/>
</dbReference>
<dbReference type="Proteomes" id="UP000545386">
    <property type="component" value="Unassembled WGS sequence"/>
</dbReference>
<dbReference type="GO" id="GO:0005524">
    <property type="term" value="F:ATP binding"/>
    <property type="evidence" value="ECO:0007669"/>
    <property type="project" value="UniProtKB-KW"/>
</dbReference>
<sequence>MKHGQNIDELCYPFIYETSVLCDFEVVTDELCGHIGAALSYTPADMPDLAADLNHLQPLAFHVNGSIRGRLAIEETDLAWLQSRLAHYRMQVQGRANGFVLPRGVAPISQLHLARSAAKKAIRAMVRVEQEGVNVPMILPRLCNLMCNFFFTLTLVINQRRGIEEVAFVSKSYGLPRRPAQQQQ</sequence>
<keyword evidence="2" id="KW-0547">Nucleotide-binding</keyword>
<dbReference type="RefSeq" id="WP_185779276.1">
    <property type="nucleotide sequence ID" value="NZ_JACJUU010000003.1"/>
</dbReference>
<name>A0A842HRT9_9BURK</name>
<feature type="domain" description="Cobalamin adenosyltransferase-like" evidence="4">
    <location>
        <begin position="28"/>
        <end position="156"/>
    </location>
</feature>
<reference evidence="5 6" key="1">
    <citation type="submission" date="2020-08" db="EMBL/GenBank/DDBJ databases">
        <title>Paraeoetvoesia sp. YC-7-48 draft genome sequence.</title>
        <authorList>
            <person name="Yao L."/>
        </authorList>
    </citation>
    <scope>NUCLEOTIDE SEQUENCE [LARGE SCALE GENOMIC DNA]</scope>
    <source>
        <strain evidence="6">YC-7-48</strain>
    </source>
</reference>
<dbReference type="SUPFAM" id="SSF89028">
    <property type="entry name" value="Cobalamin adenosyltransferase-like"/>
    <property type="match status" value="1"/>
</dbReference>
<dbReference type="AlphaFoldDB" id="A0A842HRT9"/>
<proteinExistence type="predicted"/>
<evidence type="ECO:0000256" key="2">
    <source>
        <dbReference type="ARBA" id="ARBA00022741"/>
    </source>
</evidence>
<dbReference type="InterPro" id="IPR016030">
    <property type="entry name" value="CblAdoTrfase-like"/>
</dbReference>
<keyword evidence="3" id="KW-0067">ATP-binding</keyword>
<dbReference type="EMBL" id="JACJUU010000003">
    <property type="protein sequence ID" value="MBC2769565.1"/>
    <property type="molecule type" value="Genomic_DNA"/>
</dbReference>
<dbReference type="Pfam" id="PF01923">
    <property type="entry name" value="Cob_adeno_trans"/>
    <property type="match status" value="1"/>
</dbReference>
<evidence type="ECO:0000256" key="1">
    <source>
        <dbReference type="ARBA" id="ARBA00022679"/>
    </source>
</evidence>
<gene>
    <name evidence="5" type="ORF">GTU67_06515</name>
</gene>
<comment type="caution">
    <text evidence="5">The sequence shown here is derived from an EMBL/GenBank/DDBJ whole genome shotgun (WGS) entry which is preliminary data.</text>
</comment>
<evidence type="ECO:0000256" key="3">
    <source>
        <dbReference type="ARBA" id="ARBA00022840"/>
    </source>
</evidence>
<evidence type="ECO:0000313" key="6">
    <source>
        <dbReference type="Proteomes" id="UP000545386"/>
    </source>
</evidence>
<dbReference type="Gene3D" id="1.20.1200.10">
    <property type="entry name" value="Cobalamin adenosyltransferase-like"/>
    <property type="match status" value="1"/>
</dbReference>